<organism evidence="2 3">
    <name type="scientific">Bradyrhizobium brasilense</name>
    <dbReference type="NCBI Taxonomy" id="1419277"/>
    <lineage>
        <taxon>Bacteria</taxon>
        <taxon>Pseudomonadati</taxon>
        <taxon>Pseudomonadota</taxon>
        <taxon>Alphaproteobacteria</taxon>
        <taxon>Hyphomicrobiales</taxon>
        <taxon>Nitrobacteraceae</taxon>
        <taxon>Bradyrhizobium</taxon>
    </lineage>
</organism>
<evidence type="ECO:0000259" key="1">
    <source>
        <dbReference type="Pfam" id="PF09347"/>
    </source>
</evidence>
<dbReference type="InterPro" id="IPR017792">
    <property type="entry name" value="UAAP1"/>
</dbReference>
<dbReference type="Pfam" id="PF09347">
    <property type="entry name" value="DUF1989"/>
    <property type="match status" value="1"/>
</dbReference>
<dbReference type="Proteomes" id="UP000199245">
    <property type="component" value="Unassembled WGS sequence"/>
</dbReference>
<dbReference type="PANTHER" id="PTHR31527">
    <property type="entry name" value="RE64534P"/>
    <property type="match status" value="1"/>
</dbReference>
<dbReference type="InterPro" id="IPR018959">
    <property type="entry name" value="DUF1989"/>
</dbReference>
<evidence type="ECO:0000313" key="3">
    <source>
        <dbReference type="Proteomes" id="UP000199245"/>
    </source>
</evidence>
<name>A0A1G7KC92_9BRAD</name>
<dbReference type="RefSeq" id="WP_092089414.1">
    <property type="nucleotide sequence ID" value="NZ_FMZW01000052.1"/>
</dbReference>
<feature type="domain" description="DUF1989" evidence="1">
    <location>
        <begin position="53"/>
        <end position="217"/>
    </location>
</feature>
<accession>A0A1G7KC92</accession>
<dbReference type="PANTHER" id="PTHR31527:SF0">
    <property type="entry name" value="RE64534P"/>
    <property type="match status" value="1"/>
</dbReference>
<proteinExistence type="predicted"/>
<reference evidence="2 3" key="1">
    <citation type="submission" date="2016-10" db="EMBL/GenBank/DDBJ databases">
        <authorList>
            <person name="de Groot N.N."/>
        </authorList>
    </citation>
    <scope>NUCLEOTIDE SEQUENCE [LARGE SCALE GENOMIC DNA]</scope>
    <source>
        <strain evidence="2 3">R5</strain>
    </source>
</reference>
<evidence type="ECO:0000313" key="2">
    <source>
        <dbReference type="EMBL" id="SDF34772.1"/>
    </source>
</evidence>
<sequence>MILTEEQKAEIAAHTRRYNELKAAGQEHAPRALPAPTARDAAPIAADAIIHRETIPSGWYWTTRLNRSDTLRIVNTSGTSTVSLLAWNSTDTTERLNHADTIKVQWAARLQKGRVLLSDMGRALLGITEDSSAAHDAVVGGSTAATNQAKYGDGNFRNTRDNFILAATKLGLDRRDVHPCVSFFAPVAIDADGKFVWSEQRRQQGDFVDLRAEMELLIALSNCPHPLDPARTFPQASVEIVRYRAAAPAADDLCRTATAEAVRAYQNNALYLGETLEGAAR</sequence>
<dbReference type="EMBL" id="FMZW01000052">
    <property type="protein sequence ID" value="SDF34772.1"/>
    <property type="molecule type" value="Genomic_DNA"/>
</dbReference>
<dbReference type="AlphaFoldDB" id="A0A1G7KC92"/>
<gene>
    <name evidence="2" type="ORF">SAMN05216337_105217</name>
</gene>
<dbReference type="NCBIfam" id="TIGR03425">
    <property type="entry name" value="urea_degr_2"/>
    <property type="match status" value="1"/>
</dbReference>
<protein>
    <recommendedName>
        <fullName evidence="1">DUF1989 domain-containing protein</fullName>
    </recommendedName>
</protein>